<accession>A0A964TAI5</accession>
<feature type="chain" id="PRO_5037975742" description="M13 family peptidase" evidence="8">
    <location>
        <begin position="22"/>
        <end position="664"/>
    </location>
</feature>
<dbReference type="InterPro" id="IPR024079">
    <property type="entry name" value="MetalloPept_cat_dom_sf"/>
</dbReference>
<dbReference type="Gene3D" id="3.40.390.10">
    <property type="entry name" value="Collagenase (Catalytic Domain)"/>
    <property type="match status" value="1"/>
</dbReference>
<reference evidence="11" key="1">
    <citation type="submission" date="2020-01" db="EMBL/GenBank/DDBJ databases">
        <title>Muricauda ochracea sp. nov., isolated from a tidal flat of Garorim bay in Korea.</title>
        <authorList>
            <person name="Kim D."/>
            <person name="Yoo Y."/>
            <person name="Kim J.-J."/>
        </authorList>
    </citation>
    <scope>NUCLEOTIDE SEQUENCE</scope>
    <source>
        <strain evidence="11">JGD-17</strain>
    </source>
</reference>
<evidence type="ECO:0000256" key="6">
    <source>
        <dbReference type="ARBA" id="ARBA00022833"/>
    </source>
</evidence>
<evidence type="ECO:0008006" key="13">
    <source>
        <dbReference type="Google" id="ProtNLM"/>
    </source>
</evidence>
<keyword evidence="8" id="KW-0732">Signal</keyword>
<feature type="domain" description="Peptidase M13 C-terminal" evidence="9">
    <location>
        <begin position="462"/>
        <end position="660"/>
    </location>
</feature>
<evidence type="ECO:0000256" key="5">
    <source>
        <dbReference type="ARBA" id="ARBA00022801"/>
    </source>
</evidence>
<keyword evidence="4" id="KW-0479">Metal-binding</keyword>
<comment type="similarity">
    <text evidence="2">Belongs to the peptidase M13 family.</text>
</comment>
<dbReference type="Pfam" id="PF05649">
    <property type="entry name" value="Peptidase_M13_N"/>
    <property type="match status" value="1"/>
</dbReference>
<evidence type="ECO:0000256" key="2">
    <source>
        <dbReference type="ARBA" id="ARBA00007357"/>
    </source>
</evidence>
<feature type="signal peptide" evidence="8">
    <location>
        <begin position="1"/>
        <end position="21"/>
    </location>
</feature>
<dbReference type="PANTHER" id="PTHR11733">
    <property type="entry name" value="ZINC METALLOPROTEASE FAMILY M13 NEPRILYSIN-RELATED"/>
    <property type="match status" value="1"/>
</dbReference>
<sequence>MVVNRRMCILLLSFSFCLLNAQITKVEPSEDFYTYVNQAWINNTEIPDEYGSWGSFHEVYQNNQDYLKEILTSLQTNSVNLGKGSEKQIVRDFYNSGMDTMALEALGKQPLLTYLKQIGEIQSIKDYLDLIPKFYAMGIQAPFYVWASPDEKNSVVYALYIAQSGLGMGNRAYYLEDNEKYENIRKEYVAHITKMFQLAGINEGKETEKAKKVFEMETVMARIHRTPVQGRDSERSYNKKTMEELKKMTFNIDWPGYFQALGIEDDMEYAIVQEPEFIAVFDRMLQDYTVEDWKNYTQWKLLQSTGTYLSKSFRDQQFHFYQTVFYGTPKQQPRWKTVLGTLNGNVGQPLGKLYVEKHFPKKNKDKMLELVAGLKEALSNRIDGYDWMSQATKAAAQHKLGNIGVKMGYPDRWLDYSNLEIKADDYFGNIVRSTEFNFNREINRVGESIDPNYWGMTPPTVNAYYSPTRNEIVFPAGILNPPFFDYEADDATNFGSAGVIIGHEISHGFDDKGSLYDAEGNLKSWWTTEDREKFEQRAQKIEEQFNEYKVLDSISINGKLTLGENIGDLGGMAIAFEAMKLNQKRKGPKVINGLTDAQRFFIAYAKMWRIKFRDNVLANQVKTDPHSPGEFRTNGTLSNFEEFFKAFDIPKGTKMRREETVEIW</sequence>
<dbReference type="PRINTS" id="PR00786">
    <property type="entry name" value="NEPRILYSIN"/>
</dbReference>
<dbReference type="Proteomes" id="UP000667650">
    <property type="component" value="Unassembled WGS sequence"/>
</dbReference>
<dbReference type="CDD" id="cd08662">
    <property type="entry name" value="M13"/>
    <property type="match status" value="1"/>
</dbReference>
<keyword evidence="12" id="KW-1185">Reference proteome</keyword>
<evidence type="ECO:0000313" key="11">
    <source>
        <dbReference type="EMBL" id="NAY91280.1"/>
    </source>
</evidence>
<dbReference type="SUPFAM" id="SSF55486">
    <property type="entry name" value="Metalloproteases ('zincins'), catalytic domain"/>
    <property type="match status" value="1"/>
</dbReference>
<evidence type="ECO:0000259" key="10">
    <source>
        <dbReference type="Pfam" id="PF05649"/>
    </source>
</evidence>
<organism evidence="11 12">
    <name type="scientific">Flagellimonas ochracea</name>
    <dbReference type="NCBI Taxonomy" id="2696472"/>
    <lineage>
        <taxon>Bacteria</taxon>
        <taxon>Pseudomonadati</taxon>
        <taxon>Bacteroidota</taxon>
        <taxon>Flavobacteriia</taxon>
        <taxon>Flavobacteriales</taxon>
        <taxon>Flavobacteriaceae</taxon>
        <taxon>Flagellimonas</taxon>
    </lineage>
</organism>
<evidence type="ECO:0000313" key="12">
    <source>
        <dbReference type="Proteomes" id="UP000667650"/>
    </source>
</evidence>
<keyword evidence="6" id="KW-0862">Zinc</keyword>
<dbReference type="PROSITE" id="PS51885">
    <property type="entry name" value="NEPRILYSIN"/>
    <property type="match status" value="1"/>
</dbReference>
<evidence type="ECO:0000256" key="7">
    <source>
        <dbReference type="ARBA" id="ARBA00023049"/>
    </source>
</evidence>
<keyword evidence="5" id="KW-0378">Hydrolase</keyword>
<dbReference type="InterPro" id="IPR018497">
    <property type="entry name" value="Peptidase_M13_C"/>
</dbReference>
<evidence type="ECO:0000256" key="4">
    <source>
        <dbReference type="ARBA" id="ARBA00022723"/>
    </source>
</evidence>
<dbReference type="InterPro" id="IPR000718">
    <property type="entry name" value="Peptidase_M13"/>
</dbReference>
<dbReference type="Pfam" id="PF01431">
    <property type="entry name" value="Peptidase_M13"/>
    <property type="match status" value="1"/>
</dbReference>
<dbReference type="GO" id="GO:0004222">
    <property type="term" value="F:metalloendopeptidase activity"/>
    <property type="evidence" value="ECO:0007669"/>
    <property type="project" value="InterPro"/>
</dbReference>
<keyword evidence="7" id="KW-0482">Metalloprotease</keyword>
<dbReference type="PANTHER" id="PTHR11733:SF167">
    <property type="entry name" value="FI17812P1-RELATED"/>
    <property type="match status" value="1"/>
</dbReference>
<dbReference type="EMBL" id="JAAABI010000001">
    <property type="protein sequence ID" value="NAY91280.1"/>
    <property type="molecule type" value="Genomic_DNA"/>
</dbReference>
<evidence type="ECO:0000256" key="3">
    <source>
        <dbReference type="ARBA" id="ARBA00022670"/>
    </source>
</evidence>
<protein>
    <recommendedName>
        <fullName evidence="13">M13 family peptidase</fullName>
    </recommendedName>
</protein>
<dbReference type="AlphaFoldDB" id="A0A964TAI5"/>
<comment type="caution">
    <text evidence="11">The sequence shown here is derived from an EMBL/GenBank/DDBJ whole genome shotgun (WGS) entry which is preliminary data.</text>
</comment>
<dbReference type="Gene3D" id="1.10.1380.10">
    <property type="entry name" value="Neutral endopeptidase , domain2"/>
    <property type="match status" value="1"/>
</dbReference>
<evidence type="ECO:0000256" key="8">
    <source>
        <dbReference type="SAM" id="SignalP"/>
    </source>
</evidence>
<dbReference type="InterPro" id="IPR042089">
    <property type="entry name" value="Peptidase_M13_dom_2"/>
</dbReference>
<gene>
    <name evidence="11" type="ORF">GTQ34_05045</name>
</gene>
<name>A0A964TAI5_9FLAO</name>
<proteinExistence type="inferred from homology"/>
<dbReference type="GO" id="GO:0016485">
    <property type="term" value="P:protein processing"/>
    <property type="evidence" value="ECO:0007669"/>
    <property type="project" value="TreeGrafter"/>
</dbReference>
<dbReference type="RefSeq" id="WP_166522653.1">
    <property type="nucleotide sequence ID" value="NZ_JAAABI010000001.1"/>
</dbReference>
<dbReference type="InterPro" id="IPR008753">
    <property type="entry name" value="Peptidase_M13_N"/>
</dbReference>
<dbReference type="GO" id="GO:0005886">
    <property type="term" value="C:plasma membrane"/>
    <property type="evidence" value="ECO:0007669"/>
    <property type="project" value="TreeGrafter"/>
</dbReference>
<evidence type="ECO:0000256" key="1">
    <source>
        <dbReference type="ARBA" id="ARBA00001947"/>
    </source>
</evidence>
<feature type="domain" description="Peptidase M13 N-terminal" evidence="10">
    <location>
        <begin position="28"/>
        <end position="410"/>
    </location>
</feature>
<evidence type="ECO:0000259" key="9">
    <source>
        <dbReference type="Pfam" id="PF01431"/>
    </source>
</evidence>
<dbReference type="GO" id="GO:0046872">
    <property type="term" value="F:metal ion binding"/>
    <property type="evidence" value="ECO:0007669"/>
    <property type="project" value="UniProtKB-KW"/>
</dbReference>
<keyword evidence="3" id="KW-0645">Protease</keyword>
<comment type="cofactor">
    <cofactor evidence="1">
        <name>Zn(2+)</name>
        <dbReference type="ChEBI" id="CHEBI:29105"/>
    </cofactor>
</comment>